<accession>A0A2H0UJI3</accession>
<keyword evidence="1" id="KW-0472">Membrane</keyword>
<dbReference type="EMBL" id="PFBF01000004">
    <property type="protein sequence ID" value="PIR86568.1"/>
    <property type="molecule type" value="Genomic_DNA"/>
</dbReference>
<organism evidence="2 3">
    <name type="scientific">Candidatus Kaiserbacteria bacterium CG10_big_fil_rev_8_21_14_0_10_43_70</name>
    <dbReference type="NCBI Taxonomy" id="1974605"/>
    <lineage>
        <taxon>Bacteria</taxon>
        <taxon>Candidatus Kaiseribacteriota</taxon>
    </lineage>
</organism>
<evidence type="ECO:0008006" key="4">
    <source>
        <dbReference type="Google" id="ProtNLM"/>
    </source>
</evidence>
<dbReference type="Proteomes" id="UP000230706">
    <property type="component" value="Unassembled WGS sequence"/>
</dbReference>
<feature type="transmembrane region" description="Helical" evidence="1">
    <location>
        <begin position="211"/>
        <end position="231"/>
    </location>
</feature>
<keyword evidence="1" id="KW-1133">Transmembrane helix</keyword>
<feature type="transmembrane region" description="Helical" evidence="1">
    <location>
        <begin position="101"/>
        <end position="118"/>
    </location>
</feature>
<evidence type="ECO:0000313" key="3">
    <source>
        <dbReference type="Proteomes" id="UP000230706"/>
    </source>
</evidence>
<feature type="transmembrane region" description="Helical" evidence="1">
    <location>
        <begin position="289"/>
        <end position="308"/>
    </location>
</feature>
<comment type="caution">
    <text evidence="2">The sequence shown here is derived from an EMBL/GenBank/DDBJ whole genome shotgun (WGS) entry which is preliminary data.</text>
</comment>
<reference evidence="3" key="1">
    <citation type="submission" date="2017-09" db="EMBL/GenBank/DDBJ databases">
        <title>Depth-based differentiation of microbial function through sediment-hosted aquifers and enrichment of novel symbionts in the deep terrestrial subsurface.</title>
        <authorList>
            <person name="Probst A.J."/>
            <person name="Ladd B."/>
            <person name="Jarett J.K."/>
            <person name="Geller-Mcgrath D.E."/>
            <person name="Sieber C.M.K."/>
            <person name="Emerson J.B."/>
            <person name="Anantharaman K."/>
            <person name="Thomas B.C."/>
            <person name="Malmstrom R."/>
            <person name="Stieglmeier M."/>
            <person name="Klingl A."/>
            <person name="Woyke T."/>
            <person name="Ryan C.M."/>
            <person name="Banfield J.F."/>
        </authorList>
    </citation>
    <scope>NUCLEOTIDE SEQUENCE [LARGE SCALE GENOMIC DNA]</scope>
</reference>
<protein>
    <recommendedName>
        <fullName evidence="4">HTTM domain-containing protein</fullName>
    </recommendedName>
</protein>
<feature type="transmembrane region" description="Helical" evidence="1">
    <location>
        <begin position="153"/>
        <end position="171"/>
    </location>
</feature>
<feature type="transmembrane region" description="Helical" evidence="1">
    <location>
        <begin position="178"/>
        <end position="199"/>
    </location>
</feature>
<proteinExistence type="predicted"/>
<feature type="transmembrane region" description="Helical" evidence="1">
    <location>
        <begin position="125"/>
        <end position="147"/>
    </location>
</feature>
<evidence type="ECO:0000256" key="1">
    <source>
        <dbReference type="SAM" id="Phobius"/>
    </source>
</evidence>
<name>A0A2H0UJI3_9BACT</name>
<feature type="transmembrane region" description="Helical" evidence="1">
    <location>
        <begin position="40"/>
        <end position="61"/>
    </location>
</feature>
<sequence length="436" mass="51110">MQFFRKVPYYSILDSITCYYRVMDWYRRLFSVNEIEENKVLWLMFGATILSYFAAFNSWFYQNATTLDAYLDGSYICWPYFQSCEKFLFLRTLPEGYSQPFIYMLLFGLIFLSVYFALKKDWVRAHMAIFPSFVWHAFTIFILTFGISGNYDYYLFFLAFILLFLPHKEFFLKLTLVLFYFTAATIKIHEGWVLGTYFSALKTGLPIFPDWSIPIWTNLVIFMQIVGAWFLLSANKFLQRTALVFFVAFHLYSGLLVGYRYPTTVLPSILILFGPMFKYTPPPPFRSSVLGWILVVLIFVAQSISILIPGDVKMTMEGNKYGLYMFEANHQCISSTDIYYTDGSIQSIEKQSESSRSRCDPYSYWFRIKTACERDKEVESIAWTFDHSINGGTFVRIVDVEDACALKYKPFSHNEWIKTIEDNPEIMGLPVENVYD</sequence>
<gene>
    <name evidence="2" type="ORF">COU13_00370</name>
</gene>
<keyword evidence="1" id="KW-0812">Transmembrane</keyword>
<dbReference type="AlphaFoldDB" id="A0A2H0UJI3"/>
<evidence type="ECO:0000313" key="2">
    <source>
        <dbReference type="EMBL" id="PIR86568.1"/>
    </source>
</evidence>
<feature type="transmembrane region" description="Helical" evidence="1">
    <location>
        <begin position="243"/>
        <end position="261"/>
    </location>
</feature>